<dbReference type="Pfam" id="PF25275">
    <property type="entry name" value="Golvesin_C"/>
    <property type="match status" value="1"/>
</dbReference>
<evidence type="ECO:0000256" key="1">
    <source>
        <dbReference type="SAM" id="MobiDB-lite"/>
    </source>
</evidence>
<feature type="domain" description="Hint" evidence="2">
    <location>
        <begin position="1711"/>
        <end position="1816"/>
    </location>
</feature>
<proteinExistence type="predicted"/>
<feature type="compositionally biased region" description="Basic and acidic residues" evidence="1">
    <location>
        <begin position="24"/>
        <end position="34"/>
    </location>
</feature>
<dbReference type="SUPFAM" id="SSF51294">
    <property type="entry name" value="Hedgehog/intein (Hint) domain"/>
    <property type="match status" value="1"/>
</dbReference>
<dbReference type="Pfam" id="PF07591">
    <property type="entry name" value="PT-HINT"/>
    <property type="match status" value="1"/>
</dbReference>
<gene>
    <name evidence="3" type="ORF">ACFPET_00690</name>
</gene>
<dbReference type="CDD" id="cd20745">
    <property type="entry name" value="FIX_RhsA_AHH_HNH-like"/>
    <property type="match status" value="1"/>
</dbReference>
<dbReference type="InterPro" id="IPR006530">
    <property type="entry name" value="YD"/>
</dbReference>
<dbReference type="InterPro" id="IPR022385">
    <property type="entry name" value="Rhs_assc_core"/>
</dbReference>
<dbReference type="InterPro" id="IPR006141">
    <property type="entry name" value="Intein_N"/>
</dbReference>
<evidence type="ECO:0000313" key="3">
    <source>
        <dbReference type="EMBL" id="MFC4333715.1"/>
    </source>
</evidence>
<dbReference type="InterPro" id="IPR036844">
    <property type="entry name" value="Hint_dom_sf"/>
</dbReference>
<dbReference type="InterPro" id="IPR033803">
    <property type="entry name" value="CBD-like_Golvesin-Xly"/>
</dbReference>
<dbReference type="PANTHER" id="PTHR32305:SF15">
    <property type="entry name" value="PROTEIN RHSA-RELATED"/>
    <property type="match status" value="1"/>
</dbReference>
<organism evidence="3 4">
    <name type="scientific">Salininema proteolyticum</name>
    <dbReference type="NCBI Taxonomy" id="1607685"/>
    <lineage>
        <taxon>Bacteria</taxon>
        <taxon>Bacillati</taxon>
        <taxon>Actinomycetota</taxon>
        <taxon>Actinomycetes</taxon>
        <taxon>Glycomycetales</taxon>
        <taxon>Glycomycetaceae</taxon>
        <taxon>Salininema</taxon>
    </lineage>
</organism>
<dbReference type="InterPro" id="IPR031325">
    <property type="entry name" value="RHS_repeat"/>
</dbReference>
<dbReference type="Pfam" id="PF05593">
    <property type="entry name" value="RHS_repeat"/>
    <property type="match status" value="6"/>
</dbReference>
<comment type="caution">
    <text evidence="3">The sequence shown here is derived from an EMBL/GenBank/DDBJ whole genome shotgun (WGS) entry which is preliminary data.</text>
</comment>
<evidence type="ECO:0000259" key="2">
    <source>
        <dbReference type="SMART" id="SM00306"/>
    </source>
</evidence>
<dbReference type="RefSeq" id="WP_380617449.1">
    <property type="nucleotide sequence ID" value="NZ_JBHSDK010000001.1"/>
</dbReference>
<evidence type="ECO:0000313" key="4">
    <source>
        <dbReference type="Proteomes" id="UP001595823"/>
    </source>
</evidence>
<dbReference type="InterPro" id="IPR050708">
    <property type="entry name" value="T6SS_VgrG/RHS"/>
</dbReference>
<dbReference type="NCBIfam" id="TIGR01643">
    <property type="entry name" value="YD_repeat_2x"/>
    <property type="match status" value="8"/>
</dbReference>
<keyword evidence="4" id="KW-1185">Reference proteome</keyword>
<protein>
    <submittedName>
        <fullName evidence="3">Polymorphic toxin-type HINT domain-containing protein</fullName>
    </submittedName>
</protein>
<accession>A0ABV8TSX4</accession>
<feature type="region of interest" description="Disordered" evidence="1">
    <location>
        <begin position="1475"/>
        <end position="1519"/>
    </location>
</feature>
<dbReference type="Gene3D" id="2.180.10.10">
    <property type="entry name" value="RHS repeat-associated core"/>
    <property type="match status" value="5"/>
</dbReference>
<dbReference type="PROSITE" id="PS50817">
    <property type="entry name" value="INTEIN_N_TER"/>
    <property type="match status" value="1"/>
</dbReference>
<dbReference type="Gene3D" id="2.170.16.10">
    <property type="entry name" value="Hedgehog/Intein (Hint) domain"/>
    <property type="match status" value="1"/>
</dbReference>
<feature type="region of interest" description="Disordered" evidence="1">
    <location>
        <begin position="22"/>
        <end position="60"/>
    </location>
</feature>
<dbReference type="Proteomes" id="UP001595823">
    <property type="component" value="Unassembled WGS sequence"/>
</dbReference>
<sequence>MRLARISLAAVAAGAVALTLFGEPPRHDPPDAEGRATAFQSGEIPEPDCSPGEPPEYRALGQAPEFPALEGLDAPAWASSAAGTEEDFHDGERSLGHESWMHYTAMDTGAGSAITVNQATGNAVFSYAPFSNPGRGVPTFLRFTHNSFGRRDSPMGQGWSVSTSSVTSLGTTLEFLEGELRGRPVRVDLVDGDGTRHTWRLDRRDSTDPADWTYERPPGVALHLERDGEGWALVSPERVRHLFDEEGYQTAVEDNNGNRVSFAYEEVGRERLPVGLTDASGRRSLALDYYREGDEVRVWTGERWSVEPVEDLPEVEGRLKSATDASGRRIEVDYDRQGWAARLRDGAGTELEKDFTFRYEGVPSSRGALLAEVVDPLGNASSVGYDDERRASVLRDRRGSKATVSYGEDSAVYTDERGGAHRAVLDGSGRPVSLTDPLGNRTELEWSGDHKVVALTDARGNTTRREFDAVSGVLLSSTDAEGGTTRLGYEFSRGGHVADLASKSSPEGRTWSFAVDGNGNVVAASDPEGHATRYEYDEYGQITSATDAEGSATGYGDYDANGFPRRITDPFGCATFYLHDEKGNVTSRVDAAGNESTYTYDVFGRPKETVEPYDPATGREFRTPGAVYDANDQIVALTDADGAVTTTEYDAGGFRTAVTQPAYEGAERAQTTRYEYDESGNVVAETTPMGHTTRYEYDAAGRKVSMTDPLGQSELYEYDAVGNLTSSVDKAGNVHRTRYDRLGRLVEQVNPAGESLLLRYDADGWVTGESDEDGNWTLHTYDDRGLEVEKREPFEEEDGDVRYRTWEYEHDAVGNLVAERSPRGVASGDPEAFTTRHVYDKAHRPVETLHPYDPEDERLTEPDRTLQRYDALGNVVEVVEPSGEAGDKTHATRYEYFAGGQVKESVDPWGITTAYEYSPIGKQTRRTVWGEGLADGGDLVQRTQEWEFHPNGKLKRRRDSGVPVGFEAVVVDNSLSTATEAEGEWRTGPGPDQDEYEGPDFAVAESGDAEFAWRLDIPVDGEYEVGVRHPSGEVDDARFTVEHEGGTDRVAVDQTTRPGEWKSVGTFEFEADESYEVRLRGGAGVIADGLRAVRDNSGDEQDAEKEFTYRYDLDDNLVELSETSPKPYYERFETDHDPLGRAVEVREYRAGEDEPLSTEYEYDPLDNVTRWSQDEQEAEYSFDSLSRMVEVVNRGSAVDGPEKTTTFSYDSRSLLSEQVKPNGNTVSFEYRLDQTVRRQVEEKEDGTVVNEHRVEYTLNGHKSEDAMKVQNADDPGETEEFTYTYEYDPRDRVRRIEKSGDAEGSEAYVHDPNGNVVRETRTEDGEETVTEHVYDRNRLVRSETDGFESTHRYDPYGRLSRVDFDGEPLKRHTYDGFDRITETVSGSGGSEFTVAKRYDSFDRTRASEKSGAASEEREFFYLGASDLKLLERKDGDLHKSYQYAPGGELLSQYLLGEDADEDDRISYFSHSLTSDVESLTDEDGDNKSTYGYTAYGEDDPDRYGGEDEPVDPEEPDAEAEAYNEHRFNSAPVSAETGEYDMGFRDYDPGINSFLSLDVYNGALADLGLQTSPFTANRYTFAAGNPVTFIEFEGHFGWSDIGHAALDVAGLVPVVGEVADVANAAWYAAEGNYEDAALSLAGAVPFAGWGAAGVKAAKYGKKAWDAMPTGAAAKSSKKADPPNNGQRTPDQNTPPSSKKDGDGGGNGKTCPVNSFTGDTPVAMADGTFKPIALVREGDRVRATDDATGETKARTVTGTMVSYGVKTLVRITVDGGEGVTATDGHPFWTAADPGEGFRGGGWTEAGDLREGQWLRTSAGTWVQVSAVAVEERTATVHNLTVAGLHTFHVKAGDADLLTHNKGGDCVEGPDQGSGPVPDSQARDLAAEARDRLYDDMTGTMSKSQKGKYPMMVGATDKSTGNTVAAAKRAEPSKTKCAEDICYKALQDANPAMRPDDVVFSRPRFPNNGRPANYCETCVEKYGLEN</sequence>
<name>A0ABV8TSX4_9ACTN</name>
<dbReference type="PANTHER" id="PTHR32305">
    <property type="match status" value="1"/>
</dbReference>
<dbReference type="SMART" id="SM00306">
    <property type="entry name" value="HintN"/>
    <property type="match status" value="1"/>
</dbReference>
<feature type="compositionally biased region" description="Acidic residues" evidence="1">
    <location>
        <begin position="1496"/>
        <end position="1519"/>
    </location>
</feature>
<feature type="region of interest" description="Disordered" evidence="1">
    <location>
        <begin position="1669"/>
        <end position="1717"/>
    </location>
</feature>
<feature type="compositionally biased region" description="Polar residues" evidence="1">
    <location>
        <begin position="1682"/>
        <end position="1695"/>
    </location>
</feature>
<dbReference type="InterPro" id="IPR003587">
    <property type="entry name" value="Hint_dom_N"/>
</dbReference>
<dbReference type="CDD" id="cd00081">
    <property type="entry name" value="Hint"/>
    <property type="match status" value="1"/>
</dbReference>
<dbReference type="NCBIfam" id="TIGR03696">
    <property type="entry name" value="Rhs_assc_core"/>
    <property type="match status" value="1"/>
</dbReference>
<reference evidence="4" key="1">
    <citation type="journal article" date="2019" name="Int. J. Syst. Evol. Microbiol.">
        <title>The Global Catalogue of Microorganisms (GCM) 10K type strain sequencing project: providing services to taxonomists for standard genome sequencing and annotation.</title>
        <authorList>
            <consortium name="The Broad Institute Genomics Platform"/>
            <consortium name="The Broad Institute Genome Sequencing Center for Infectious Disease"/>
            <person name="Wu L."/>
            <person name="Ma J."/>
        </authorList>
    </citation>
    <scope>NUCLEOTIDE SEQUENCE [LARGE SCALE GENOMIC DNA]</scope>
    <source>
        <strain evidence="4">IBRC-M 10908</strain>
    </source>
</reference>
<dbReference type="EMBL" id="JBHSDK010000001">
    <property type="protein sequence ID" value="MFC4333715.1"/>
    <property type="molecule type" value="Genomic_DNA"/>
</dbReference>